<reference evidence="3 4" key="1">
    <citation type="submission" date="2024-09" db="EMBL/GenBank/DDBJ databases">
        <authorList>
            <person name="Sun Q."/>
            <person name="Mori K."/>
        </authorList>
    </citation>
    <scope>NUCLEOTIDE SEQUENCE [LARGE SCALE GENOMIC DNA]</scope>
    <source>
        <strain evidence="3 4">ATCC 51285</strain>
    </source>
</reference>
<keyword evidence="4" id="KW-1185">Reference proteome</keyword>
<comment type="caution">
    <text evidence="3">The sequence shown here is derived from an EMBL/GenBank/DDBJ whole genome shotgun (WGS) entry which is preliminary data.</text>
</comment>
<evidence type="ECO:0000259" key="2">
    <source>
        <dbReference type="Pfam" id="PF01578"/>
    </source>
</evidence>
<keyword evidence="1" id="KW-1133">Transmembrane helix</keyword>
<sequence length="278" mass="30513">MSLPDLEPWIAHMLLIVTSLLAVIAYSCAGYWQGCALLNRPQASKALVLSLAALGAVSQAILLSQGMLTPEGWLLDFVSLSSLMAIVLVSLVVVSSLTRPLENLLVIILPVAILTLALEWLLPQHGSAKHYHPGVLIHILASMLAYALLALAGIQALLLARQDWQLKHHHPSGIVKSLPPLQTMEKLLFELVWGGMVLLTLGLLTGFIFVENLFAQHLVHKTLLSLLAWVLFAILLWGHHRLGWRSRTAVRWTLGGFILLMLGFFGSKWVLEFVLGSA</sequence>
<evidence type="ECO:0000256" key="1">
    <source>
        <dbReference type="SAM" id="Phobius"/>
    </source>
</evidence>
<name>A0ABV5Z9K4_9GAMM</name>
<keyword evidence="1" id="KW-0472">Membrane</keyword>
<feature type="transmembrane region" description="Helical" evidence="1">
    <location>
        <begin position="250"/>
        <end position="271"/>
    </location>
</feature>
<dbReference type="PANTHER" id="PTHR38034">
    <property type="entry name" value="INNER MEMBRANE PROTEIN YPJD"/>
    <property type="match status" value="1"/>
</dbReference>
<feature type="transmembrane region" description="Helical" evidence="1">
    <location>
        <begin position="12"/>
        <end position="34"/>
    </location>
</feature>
<feature type="domain" description="Cytochrome c assembly protein" evidence="2">
    <location>
        <begin position="86"/>
        <end position="274"/>
    </location>
</feature>
<dbReference type="Proteomes" id="UP001589628">
    <property type="component" value="Unassembled WGS sequence"/>
</dbReference>
<evidence type="ECO:0000313" key="4">
    <source>
        <dbReference type="Proteomes" id="UP001589628"/>
    </source>
</evidence>
<feature type="transmembrane region" description="Helical" evidence="1">
    <location>
        <begin position="187"/>
        <end position="210"/>
    </location>
</feature>
<dbReference type="RefSeq" id="WP_211249554.1">
    <property type="nucleotide sequence ID" value="NZ_JBHLZN010000001.1"/>
</dbReference>
<feature type="transmembrane region" description="Helical" evidence="1">
    <location>
        <begin position="46"/>
        <end position="67"/>
    </location>
</feature>
<dbReference type="EMBL" id="JBHLZN010000001">
    <property type="protein sequence ID" value="MFB9885957.1"/>
    <property type="molecule type" value="Genomic_DNA"/>
</dbReference>
<feature type="transmembrane region" description="Helical" evidence="1">
    <location>
        <begin position="73"/>
        <end position="97"/>
    </location>
</feature>
<feature type="transmembrane region" description="Helical" evidence="1">
    <location>
        <begin position="135"/>
        <end position="160"/>
    </location>
</feature>
<keyword evidence="1" id="KW-0812">Transmembrane</keyword>
<feature type="transmembrane region" description="Helical" evidence="1">
    <location>
        <begin position="222"/>
        <end position="238"/>
    </location>
</feature>
<proteinExistence type="predicted"/>
<gene>
    <name evidence="3" type="ORF">ACFFLH_06005</name>
</gene>
<dbReference type="InterPro" id="IPR052372">
    <property type="entry name" value="YpjD/HemX"/>
</dbReference>
<feature type="transmembrane region" description="Helical" evidence="1">
    <location>
        <begin position="104"/>
        <end position="123"/>
    </location>
</feature>
<dbReference type="Pfam" id="PF01578">
    <property type="entry name" value="Cytochrom_C_asm"/>
    <property type="match status" value="1"/>
</dbReference>
<dbReference type="InterPro" id="IPR002541">
    <property type="entry name" value="Cyt_c_assembly"/>
</dbReference>
<protein>
    <submittedName>
        <fullName evidence="3">Inner membrane protein YpjD</fullName>
    </submittedName>
</protein>
<accession>A0ABV5Z9K4</accession>
<dbReference type="PANTHER" id="PTHR38034:SF1">
    <property type="entry name" value="INNER MEMBRANE PROTEIN YPJD"/>
    <property type="match status" value="1"/>
</dbReference>
<evidence type="ECO:0000313" key="3">
    <source>
        <dbReference type="EMBL" id="MFB9885957.1"/>
    </source>
</evidence>
<organism evidence="3 4">
    <name type="scientific">Balneatrix alpica</name>
    <dbReference type="NCBI Taxonomy" id="75684"/>
    <lineage>
        <taxon>Bacteria</taxon>
        <taxon>Pseudomonadati</taxon>
        <taxon>Pseudomonadota</taxon>
        <taxon>Gammaproteobacteria</taxon>
        <taxon>Oceanospirillales</taxon>
        <taxon>Balneatrichaceae</taxon>
        <taxon>Balneatrix</taxon>
    </lineage>
</organism>